<evidence type="ECO:0000256" key="1">
    <source>
        <dbReference type="SAM" id="MobiDB-lite"/>
    </source>
</evidence>
<accession>A0ABQ3QTU4</accession>
<dbReference type="InterPro" id="IPR023346">
    <property type="entry name" value="Lysozyme-like_dom_sf"/>
</dbReference>
<sequence length="102" mass="11036">MGKRQQQESRENPARRQPQGRGFVDYPRRGRRGLRRWLPSWRLVLGAVAARAYYGIPARRLDPGQGAALAALLQGAELYEPATSPSKVPVAAIAVGGCGGEP</sequence>
<feature type="region of interest" description="Disordered" evidence="1">
    <location>
        <begin position="1"/>
        <end position="27"/>
    </location>
</feature>
<feature type="compositionally biased region" description="Basic and acidic residues" evidence="1">
    <location>
        <begin position="1"/>
        <end position="14"/>
    </location>
</feature>
<dbReference type="SUPFAM" id="SSF53955">
    <property type="entry name" value="Lysozyme-like"/>
    <property type="match status" value="1"/>
</dbReference>
<comment type="caution">
    <text evidence="2">The sequence shown here is derived from an EMBL/GenBank/DDBJ whole genome shotgun (WGS) entry which is preliminary data.</text>
</comment>
<reference evidence="2" key="1">
    <citation type="submission" date="2024-05" db="EMBL/GenBank/DDBJ databases">
        <title>Whole genome shotgun sequence of Streptomyces violascens NBRC 12920.</title>
        <authorList>
            <person name="Komaki H."/>
            <person name="Tamura T."/>
        </authorList>
    </citation>
    <scope>NUCLEOTIDE SEQUENCE</scope>
    <source>
        <strain evidence="2">NBRC 12920</strain>
    </source>
</reference>
<evidence type="ECO:0000313" key="2">
    <source>
        <dbReference type="EMBL" id="GHI40663.1"/>
    </source>
</evidence>
<protein>
    <submittedName>
        <fullName evidence="2">Uncharacterized protein</fullName>
    </submittedName>
</protein>
<dbReference type="Proteomes" id="UP001050808">
    <property type="component" value="Unassembled WGS sequence"/>
</dbReference>
<keyword evidence="3" id="KW-1185">Reference proteome</keyword>
<organism evidence="2 3">
    <name type="scientific">Streptomyces violascens</name>
    <dbReference type="NCBI Taxonomy" id="67381"/>
    <lineage>
        <taxon>Bacteria</taxon>
        <taxon>Bacillati</taxon>
        <taxon>Actinomycetota</taxon>
        <taxon>Actinomycetes</taxon>
        <taxon>Kitasatosporales</taxon>
        <taxon>Streptomycetaceae</taxon>
        <taxon>Streptomyces</taxon>
    </lineage>
</organism>
<evidence type="ECO:0000313" key="3">
    <source>
        <dbReference type="Proteomes" id="UP001050808"/>
    </source>
</evidence>
<name>A0ABQ3QTU4_9ACTN</name>
<gene>
    <name evidence="2" type="ORF">Sviol_50710</name>
</gene>
<proteinExistence type="predicted"/>
<dbReference type="EMBL" id="BNDY01000017">
    <property type="protein sequence ID" value="GHI40663.1"/>
    <property type="molecule type" value="Genomic_DNA"/>
</dbReference>
<dbReference type="RefSeq" id="WP_226599391.1">
    <property type="nucleotide sequence ID" value="NZ_BNDY01000017.1"/>
</dbReference>